<evidence type="ECO:0000313" key="2">
    <source>
        <dbReference type="Proteomes" id="UP000759537"/>
    </source>
</evidence>
<proteinExistence type="predicted"/>
<dbReference type="OrthoDB" id="2559662at2759"/>
<organism evidence="1 2">
    <name type="scientific">Russula ochroleuca</name>
    <dbReference type="NCBI Taxonomy" id="152965"/>
    <lineage>
        <taxon>Eukaryota</taxon>
        <taxon>Fungi</taxon>
        <taxon>Dikarya</taxon>
        <taxon>Basidiomycota</taxon>
        <taxon>Agaricomycotina</taxon>
        <taxon>Agaricomycetes</taxon>
        <taxon>Russulales</taxon>
        <taxon>Russulaceae</taxon>
        <taxon>Russula</taxon>
    </lineage>
</organism>
<dbReference type="AlphaFoldDB" id="A0A9P5N6B9"/>
<evidence type="ECO:0000313" key="1">
    <source>
        <dbReference type="EMBL" id="KAF8487525.1"/>
    </source>
</evidence>
<comment type="caution">
    <text evidence="1">The sequence shown here is derived from an EMBL/GenBank/DDBJ whole genome shotgun (WGS) entry which is preliminary data.</text>
</comment>
<dbReference type="Gene3D" id="3.40.50.11350">
    <property type="match status" value="1"/>
</dbReference>
<protein>
    <recommendedName>
        <fullName evidence="3">Fucosyltransferase</fullName>
    </recommendedName>
</protein>
<accession>A0A9P5N6B9</accession>
<name>A0A9P5N6B9_9AGAM</name>
<sequence length="512" mass="57984">MLRFAQILPAPVTVTLEKRPRPSSPFRPRAILPRRLRGHFFSLLFLATIAFVFHYNYSSDSNTVSTTSDDHLVYLSDLPKPEGGSRPPRFYEWHDREKLLPQHNPNLPYPQGREGRYIRFTNQVCCLGWGNVMQEILLNAHLAYLTKRTYVFNNYTWDKSPHDFSTFNGKPIPARVPLTALLSGPIAGDPYPSSAASSPAVISEFFDEVCPTRTVIDRDEVSGALGDASAATIFQAWLDKLERTEDRCVEIKDHTPQIFDFWLFGDSKRLLDIWPSFSTSPILTHFSWSPLITAALAANADVIHPALSSASPSSFVPSFKPPPLSGLLALHIRRGDYIDHCTHLTNWSVRFLGFNEFPGLPDKFTPPKHSGSYDNDYGYDIPPEERARYRAHCFPEIGQIVSRVREVRASLQSTTKLTRVYSMTNGRPEWLEELKVALQEDARREGLAEWEHIGTSRDLRLTGEQKHNSQAVDMAVGQRAEVFIGNGFSSLTSNVVVLRAAQGYNWDKSRFW</sequence>
<evidence type="ECO:0008006" key="3">
    <source>
        <dbReference type="Google" id="ProtNLM"/>
    </source>
</evidence>
<gene>
    <name evidence="1" type="ORF">DFH94DRAFT_707015</name>
</gene>
<reference evidence="1" key="2">
    <citation type="journal article" date="2020" name="Nat. Commun.">
        <title>Large-scale genome sequencing of mycorrhizal fungi provides insights into the early evolution of symbiotic traits.</title>
        <authorList>
            <person name="Miyauchi S."/>
            <person name="Kiss E."/>
            <person name="Kuo A."/>
            <person name="Drula E."/>
            <person name="Kohler A."/>
            <person name="Sanchez-Garcia M."/>
            <person name="Morin E."/>
            <person name="Andreopoulos B."/>
            <person name="Barry K.W."/>
            <person name="Bonito G."/>
            <person name="Buee M."/>
            <person name="Carver A."/>
            <person name="Chen C."/>
            <person name="Cichocki N."/>
            <person name="Clum A."/>
            <person name="Culley D."/>
            <person name="Crous P.W."/>
            <person name="Fauchery L."/>
            <person name="Girlanda M."/>
            <person name="Hayes R.D."/>
            <person name="Keri Z."/>
            <person name="LaButti K."/>
            <person name="Lipzen A."/>
            <person name="Lombard V."/>
            <person name="Magnuson J."/>
            <person name="Maillard F."/>
            <person name="Murat C."/>
            <person name="Nolan M."/>
            <person name="Ohm R.A."/>
            <person name="Pangilinan J."/>
            <person name="Pereira M.F."/>
            <person name="Perotto S."/>
            <person name="Peter M."/>
            <person name="Pfister S."/>
            <person name="Riley R."/>
            <person name="Sitrit Y."/>
            <person name="Stielow J.B."/>
            <person name="Szollosi G."/>
            <person name="Zifcakova L."/>
            <person name="Stursova M."/>
            <person name="Spatafora J.W."/>
            <person name="Tedersoo L."/>
            <person name="Vaario L.M."/>
            <person name="Yamada A."/>
            <person name="Yan M."/>
            <person name="Wang P."/>
            <person name="Xu J."/>
            <person name="Bruns T."/>
            <person name="Baldrian P."/>
            <person name="Vilgalys R."/>
            <person name="Dunand C."/>
            <person name="Henrissat B."/>
            <person name="Grigoriev I.V."/>
            <person name="Hibbett D."/>
            <person name="Nagy L.G."/>
            <person name="Martin F.M."/>
        </authorList>
    </citation>
    <scope>NUCLEOTIDE SEQUENCE</scope>
    <source>
        <strain evidence="1">Prilba</strain>
    </source>
</reference>
<dbReference type="EMBL" id="WHVB01000001">
    <property type="protein sequence ID" value="KAF8487525.1"/>
    <property type="molecule type" value="Genomic_DNA"/>
</dbReference>
<keyword evidence="2" id="KW-1185">Reference proteome</keyword>
<dbReference type="CDD" id="cd11296">
    <property type="entry name" value="O-FucT_like"/>
    <property type="match status" value="1"/>
</dbReference>
<dbReference type="Proteomes" id="UP000759537">
    <property type="component" value="Unassembled WGS sequence"/>
</dbReference>
<reference evidence="1" key="1">
    <citation type="submission" date="2019-10" db="EMBL/GenBank/DDBJ databases">
        <authorList>
            <consortium name="DOE Joint Genome Institute"/>
            <person name="Kuo A."/>
            <person name="Miyauchi S."/>
            <person name="Kiss E."/>
            <person name="Drula E."/>
            <person name="Kohler A."/>
            <person name="Sanchez-Garcia M."/>
            <person name="Andreopoulos B."/>
            <person name="Barry K.W."/>
            <person name="Bonito G."/>
            <person name="Buee M."/>
            <person name="Carver A."/>
            <person name="Chen C."/>
            <person name="Cichocki N."/>
            <person name="Clum A."/>
            <person name="Culley D."/>
            <person name="Crous P.W."/>
            <person name="Fauchery L."/>
            <person name="Girlanda M."/>
            <person name="Hayes R."/>
            <person name="Keri Z."/>
            <person name="LaButti K."/>
            <person name="Lipzen A."/>
            <person name="Lombard V."/>
            <person name="Magnuson J."/>
            <person name="Maillard F."/>
            <person name="Morin E."/>
            <person name="Murat C."/>
            <person name="Nolan M."/>
            <person name="Ohm R."/>
            <person name="Pangilinan J."/>
            <person name="Pereira M."/>
            <person name="Perotto S."/>
            <person name="Peter M."/>
            <person name="Riley R."/>
            <person name="Sitrit Y."/>
            <person name="Stielow B."/>
            <person name="Szollosi G."/>
            <person name="Zifcakova L."/>
            <person name="Stursova M."/>
            <person name="Spatafora J.W."/>
            <person name="Tedersoo L."/>
            <person name="Vaario L.-M."/>
            <person name="Yamada A."/>
            <person name="Yan M."/>
            <person name="Wang P."/>
            <person name="Xu J."/>
            <person name="Bruns T."/>
            <person name="Baldrian P."/>
            <person name="Vilgalys R."/>
            <person name="Henrissat B."/>
            <person name="Grigoriev I.V."/>
            <person name="Hibbett D."/>
            <person name="Nagy L.G."/>
            <person name="Martin F.M."/>
        </authorList>
    </citation>
    <scope>NUCLEOTIDE SEQUENCE</scope>
    <source>
        <strain evidence="1">Prilba</strain>
    </source>
</reference>